<protein>
    <recommendedName>
        <fullName evidence="4">Double zinc ribbon protein</fullName>
    </recommendedName>
</protein>
<dbReference type="AlphaFoldDB" id="A0A844FYZ1"/>
<dbReference type="RefSeq" id="WP_154417128.1">
    <property type="nucleotide sequence ID" value="NZ_VUNS01000003.1"/>
</dbReference>
<evidence type="ECO:0000313" key="2">
    <source>
        <dbReference type="EMBL" id="MST96326.1"/>
    </source>
</evidence>
<gene>
    <name evidence="2" type="ORF">FYJ85_04590</name>
</gene>
<feature type="transmembrane region" description="Helical" evidence="1">
    <location>
        <begin position="122"/>
        <end position="150"/>
    </location>
</feature>
<comment type="caution">
    <text evidence="2">The sequence shown here is derived from an EMBL/GenBank/DDBJ whole genome shotgun (WGS) entry which is preliminary data.</text>
</comment>
<keyword evidence="3" id="KW-1185">Reference proteome</keyword>
<keyword evidence="1" id="KW-1133">Transmembrane helix</keyword>
<reference evidence="2 3" key="1">
    <citation type="submission" date="2019-08" db="EMBL/GenBank/DDBJ databases">
        <title>In-depth cultivation of the pig gut microbiome towards novel bacterial diversity and tailored functional studies.</title>
        <authorList>
            <person name="Wylensek D."/>
            <person name="Hitch T.C.A."/>
            <person name="Clavel T."/>
        </authorList>
    </citation>
    <scope>NUCLEOTIDE SEQUENCE [LARGE SCALE GENOMIC DNA]</scope>
    <source>
        <strain evidence="2 3">BBE-744-WT-12</strain>
    </source>
</reference>
<proteinExistence type="predicted"/>
<keyword evidence="1" id="KW-0472">Membrane</keyword>
<dbReference type="EMBL" id="VUNS01000003">
    <property type="protein sequence ID" value="MST96326.1"/>
    <property type="molecule type" value="Genomic_DNA"/>
</dbReference>
<dbReference type="Proteomes" id="UP000435649">
    <property type="component" value="Unassembled WGS sequence"/>
</dbReference>
<evidence type="ECO:0008006" key="4">
    <source>
        <dbReference type="Google" id="ProtNLM"/>
    </source>
</evidence>
<evidence type="ECO:0000313" key="3">
    <source>
        <dbReference type="Proteomes" id="UP000435649"/>
    </source>
</evidence>
<feature type="transmembrane region" description="Helical" evidence="1">
    <location>
        <begin position="162"/>
        <end position="183"/>
    </location>
</feature>
<accession>A0A844FYZ1</accession>
<organism evidence="2 3">
    <name type="scientific">Victivallis lenta</name>
    <dbReference type="NCBI Taxonomy" id="2606640"/>
    <lineage>
        <taxon>Bacteria</taxon>
        <taxon>Pseudomonadati</taxon>
        <taxon>Lentisphaerota</taxon>
        <taxon>Lentisphaeria</taxon>
        <taxon>Victivallales</taxon>
        <taxon>Victivallaceae</taxon>
        <taxon>Victivallis</taxon>
    </lineage>
</organism>
<keyword evidence="1" id="KW-0812">Transmembrane</keyword>
<name>A0A844FYZ1_9BACT</name>
<evidence type="ECO:0000256" key="1">
    <source>
        <dbReference type="SAM" id="Phobius"/>
    </source>
</evidence>
<sequence length="184" mass="20515">MASFTFHCSQCNQILEAQEEWRGQETRCPFCSAMIKIPAIVQCCPIKPQFLASNERKCPKCGEIIKKEAVFCRWCKQYISPQNFNSYANMPPNVGTYGQDTKISLTERLCGRHAAQTGKFSVGVVLGCAFAVMIMPIVGWLFLVLGIILICKGESKYSASLGTGLICFWIASLFALGFWISIFK</sequence>